<dbReference type="Pfam" id="PF00498">
    <property type="entry name" value="FHA"/>
    <property type="match status" value="1"/>
</dbReference>
<dbReference type="GO" id="GO:0005737">
    <property type="term" value="C:cytoplasm"/>
    <property type="evidence" value="ECO:0007669"/>
    <property type="project" value="TreeGrafter"/>
</dbReference>
<reference evidence="4 5" key="1">
    <citation type="submission" date="2017-04" db="EMBL/GenBank/DDBJ databases">
        <title>Genome sequencing of [Candida] sorbophila.</title>
        <authorList>
            <person name="Ahn J.O."/>
        </authorList>
    </citation>
    <scope>NUCLEOTIDE SEQUENCE [LARGE SCALE GENOMIC DNA]</scope>
    <source>
        <strain evidence="4 5">DS02</strain>
    </source>
</reference>
<dbReference type="Gene3D" id="2.60.200.20">
    <property type="match status" value="1"/>
</dbReference>
<dbReference type="PANTHER" id="PTHR15715">
    <property type="entry name" value="CENTROSOMAL PROTEIN OF 170 KDA"/>
    <property type="match status" value="1"/>
</dbReference>
<dbReference type="PANTHER" id="PTHR15715:SF37">
    <property type="entry name" value="LD47843P"/>
    <property type="match status" value="1"/>
</dbReference>
<evidence type="ECO:0000313" key="4">
    <source>
        <dbReference type="EMBL" id="PRT53104.1"/>
    </source>
</evidence>
<feature type="domain" description="FHA" evidence="3">
    <location>
        <begin position="69"/>
        <end position="127"/>
    </location>
</feature>
<dbReference type="SUPFAM" id="SSF49879">
    <property type="entry name" value="SMAD/FHA domain"/>
    <property type="match status" value="1"/>
</dbReference>
<protein>
    <submittedName>
        <fullName evidence="4">Uncharacterized protein C3H7.13</fullName>
    </submittedName>
</protein>
<dbReference type="InterPro" id="IPR051176">
    <property type="entry name" value="Cent_Immune-Sig_Mod"/>
</dbReference>
<gene>
    <name evidence="4" type="ORF">B9G98_00724</name>
</gene>
<evidence type="ECO:0000256" key="2">
    <source>
        <dbReference type="SAM" id="Phobius"/>
    </source>
</evidence>
<accession>A0A2T0FDM4</accession>
<dbReference type="EMBL" id="NDIQ01000001">
    <property type="protein sequence ID" value="PRT53104.1"/>
    <property type="molecule type" value="Genomic_DNA"/>
</dbReference>
<proteinExistence type="predicted"/>
<keyword evidence="2" id="KW-1133">Transmembrane helix</keyword>
<dbReference type="OrthoDB" id="687730at2759"/>
<organism evidence="4 5">
    <name type="scientific">Wickerhamiella sorbophila</name>
    <dbReference type="NCBI Taxonomy" id="45607"/>
    <lineage>
        <taxon>Eukaryota</taxon>
        <taxon>Fungi</taxon>
        <taxon>Dikarya</taxon>
        <taxon>Ascomycota</taxon>
        <taxon>Saccharomycotina</taxon>
        <taxon>Dipodascomycetes</taxon>
        <taxon>Dipodascales</taxon>
        <taxon>Trichomonascaceae</taxon>
        <taxon>Wickerhamiella</taxon>
    </lineage>
</organism>
<comment type="caution">
    <text evidence="4">The sequence shown here is derived from an EMBL/GenBank/DDBJ whole genome shotgun (WGS) entry which is preliminary data.</text>
</comment>
<feature type="compositionally biased region" description="Low complexity" evidence="1">
    <location>
        <begin position="193"/>
        <end position="217"/>
    </location>
</feature>
<dbReference type="GeneID" id="36514473"/>
<name>A0A2T0FDM4_9ASCO</name>
<keyword evidence="2" id="KW-0472">Membrane</keyword>
<evidence type="ECO:0000313" key="5">
    <source>
        <dbReference type="Proteomes" id="UP000238350"/>
    </source>
</evidence>
<keyword evidence="2" id="KW-0812">Transmembrane</keyword>
<dbReference type="InterPro" id="IPR008984">
    <property type="entry name" value="SMAD_FHA_dom_sf"/>
</dbReference>
<sequence length="403" mass="43660">MSLEAPLLHTKPNKQLESNGVAGLTGALGSTFRTKQFRRPQYAVVLILAPVNESFEKKSLVVPFYPEVLKLGRQTNIKTMASPENGFFDSRVLSRQHAELWADRATGKVWLKDCKSSNGTYLNKQRLSGENTESDPFELKKNDLLDLGIDIACDDKSSVVYKKISARVERVSMMPLHVTPTTTSAGTKANATSALPSSFGSSSAANGEAAGLNGSSGPALPQRPSISRSPSLATLKASEADNEYANSIFGAPNASLETIALLHARNTVGGMVVKPDIVASVEFELATKRLVSEINAAKVDTAKISSVKSLLKDIQSHQAAENPEVASLKEQVKKLRYENATLQAALVRFKTQHPPQAHVRSRKPKEKLFKPSDVNNFVLLIVTTILMVLTGFSVMIFFNPPTG</sequence>
<dbReference type="SMART" id="SM00240">
    <property type="entry name" value="FHA"/>
    <property type="match status" value="1"/>
</dbReference>
<feature type="transmembrane region" description="Helical" evidence="2">
    <location>
        <begin position="377"/>
        <end position="398"/>
    </location>
</feature>
<keyword evidence="5" id="KW-1185">Reference proteome</keyword>
<dbReference type="AlphaFoldDB" id="A0A2T0FDM4"/>
<dbReference type="Proteomes" id="UP000238350">
    <property type="component" value="Unassembled WGS sequence"/>
</dbReference>
<dbReference type="RefSeq" id="XP_024663050.1">
    <property type="nucleotide sequence ID" value="XM_024807282.1"/>
</dbReference>
<evidence type="ECO:0000256" key="1">
    <source>
        <dbReference type="SAM" id="MobiDB-lite"/>
    </source>
</evidence>
<evidence type="ECO:0000259" key="3">
    <source>
        <dbReference type="PROSITE" id="PS50006"/>
    </source>
</evidence>
<dbReference type="InterPro" id="IPR000253">
    <property type="entry name" value="FHA_dom"/>
</dbReference>
<dbReference type="PROSITE" id="PS50006">
    <property type="entry name" value="FHA_DOMAIN"/>
    <property type="match status" value="1"/>
</dbReference>
<feature type="region of interest" description="Disordered" evidence="1">
    <location>
        <begin position="179"/>
        <end position="229"/>
    </location>
</feature>
<feature type="compositionally biased region" description="Polar residues" evidence="1">
    <location>
        <begin position="179"/>
        <end position="192"/>
    </location>
</feature>
<dbReference type="STRING" id="45607.A0A2T0FDM4"/>